<sequence length="78" mass="9094">MSKIWSFVNDLKVKKNHKITMFIWLTTILYGLTGGLIWLLIGRIFLPGTEWLICFMGYPAIFIGFFGGILYLYNHEFA</sequence>
<evidence type="ECO:0008006" key="4">
    <source>
        <dbReference type="Google" id="ProtNLM"/>
    </source>
</evidence>
<protein>
    <recommendedName>
        <fullName evidence="4">CPBP family intramembrane metalloprotease</fullName>
    </recommendedName>
</protein>
<proteinExistence type="predicted"/>
<keyword evidence="1" id="KW-0472">Membrane</keyword>
<dbReference type="AlphaFoldDB" id="A0A1H9VMW0"/>
<keyword evidence="1" id="KW-0812">Transmembrane</keyword>
<organism evidence="2 3">
    <name type="scientific">Butyrivibrio fibrisolvens</name>
    <dbReference type="NCBI Taxonomy" id="831"/>
    <lineage>
        <taxon>Bacteria</taxon>
        <taxon>Bacillati</taxon>
        <taxon>Bacillota</taxon>
        <taxon>Clostridia</taxon>
        <taxon>Lachnospirales</taxon>
        <taxon>Lachnospiraceae</taxon>
        <taxon>Butyrivibrio</taxon>
    </lineage>
</organism>
<reference evidence="2 3" key="1">
    <citation type="submission" date="2016-10" db="EMBL/GenBank/DDBJ databases">
        <authorList>
            <person name="de Groot N.N."/>
        </authorList>
    </citation>
    <scope>NUCLEOTIDE SEQUENCE [LARGE SCALE GENOMIC DNA]</scope>
    <source>
        <strain evidence="2 3">AR40</strain>
    </source>
</reference>
<dbReference type="OrthoDB" id="2004466at2"/>
<feature type="transmembrane region" description="Helical" evidence="1">
    <location>
        <begin position="21"/>
        <end position="45"/>
    </location>
</feature>
<dbReference type="EMBL" id="FOGJ01000024">
    <property type="protein sequence ID" value="SES22909.1"/>
    <property type="molecule type" value="Genomic_DNA"/>
</dbReference>
<dbReference type="Proteomes" id="UP000182584">
    <property type="component" value="Unassembled WGS sequence"/>
</dbReference>
<keyword evidence="1" id="KW-1133">Transmembrane helix</keyword>
<gene>
    <name evidence="2" type="ORF">SAMN04487884_12412</name>
</gene>
<evidence type="ECO:0000256" key="1">
    <source>
        <dbReference type="SAM" id="Phobius"/>
    </source>
</evidence>
<accession>A0A1H9VMW0</accession>
<dbReference type="RefSeq" id="WP_074757793.1">
    <property type="nucleotide sequence ID" value="NZ_FOGJ01000024.1"/>
</dbReference>
<feature type="transmembrane region" description="Helical" evidence="1">
    <location>
        <begin position="51"/>
        <end position="73"/>
    </location>
</feature>
<name>A0A1H9VMW0_BUTFI</name>
<evidence type="ECO:0000313" key="3">
    <source>
        <dbReference type="Proteomes" id="UP000182584"/>
    </source>
</evidence>
<evidence type="ECO:0000313" key="2">
    <source>
        <dbReference type="EMBL" id="SES22909.1"/>
    </source>
</evidence>